<name>A0A7I8BJK3_9BURK</name>
<dbReference type="KEGG" id="plad:PPGU16_18590"/>
<protein>
    <submittedName>
        <fullName evidence="1">Uncharacterized protein</fullName>
    </submittedName>
</protein>
<keyword evidence="2" id="KW-1185">Reference proteome</keyword>
<evidence type="ECO:0000313" key="2">
    <source>
        <dbReference type="Proteomes" id="UP000510888"/>
    </source>
</evidence>
<proteinExistence type="predicted"/>
<accession>A0A7I8BJK3</accession>
<evidence type="ECO:0000313" key="1">
    <source>
        <dbReference type="EMBL" id="BCF88792.1"/>
    </source>
</evidence>
<dbReference type="AlphaFoldDB" id="A0A7I8BJK3"/>
<reference evidence="1 2" key="1">
    <citation type="journal article" date="2020" name="Genes (Basel)">
        <title>Genomic Comparison of Insect Gut Symbionts from Divergent Burkholderia Subclades.</title>
        <authorList>
            <person name="Takeshita K."/>
            <person name="Kikuchi Y."/>
        </authorList>
    </citation>
    <scope>NUCLEOTIDE SEQUENCE [LARGE SCALE GENOMIC DNA]</scope>
    <source>
        <strain evidence="1 2">PGU16</strain>
    </source>
</reference>
<sequence length="71" mass="7931">MSTAWLALSMSGGRACTRDVEGAFTQRGDFDLRGLRPVCLIDENQGATVQFFIGRDDLLCSGRSRWHMPPR</sequence>
<gene>
    <name evidence="1" type="ORF">PPGU16_18590</name>
</gene>
<dbReference type="Proteomes" id="UP000510888">
    <property type="component" value="Chromosome 1"/>
</dbReference>
<dbReference type="EMBL" id="AP023174">
    <property type="protein sequence ID" value="BCF88792.1"/>
    <property type="molecule type" value="Genomic_DNA"/>
</dbReference>
<organism evidence="1 2">
    <name type="scientific">Paraburkholderia largidicola</name>
    <dbReference type="NCBI Taxonomy" id="3014751"/>
    <lineage>
        <taxon>Bacteria</taxon>
        <taxon>Pseudomonadati</taxon>
        <taxon>Pseudomonadota</taxon>
        <taxon>Betaproteobacteria</taxon>
        <taxon>Burkholderiales</taxon>
        <taxon>Burkholderiaceae</taxon>
        <taxon>Paraburkholderia</taxon>
    </lineage>
</organism>